<evidence type="ECO:0000313" key="3">
    <source>
        <dbReference type="Proteomes" id="UP000198651"/>
    </source>
</evidence>
<sequence length="150" mass="15881">MRSTYGTFGDSLGASGGCESSLVQEVDLECELPQDDDKLSLSCYPGGICFYRDDQSSSDSEYDCSSGLVDAGRLMADDVGGEEELIVVEEGGVVEDIGSIGGKGVSGKSDDRKLSKVHSVLLTMSLILVILLLIAIVIAVILTFYWSSLP</sequence>
<feature type="transmembrane region" description="Helical" evidence="1">
    <location>
        <begin position="120"/>
        <end position="146"/>
    </location>
</feature>
<keyword evidence="1" id="KW-1133">Transmembrane helix</keyword>
<evidence type="ECO:0000256" key="1">
    <source>
        <dbReference type="SAM" id="Phobius"/>
    </source>
</evidence>
<dbReference type="EMBL" id="LN906597">
    <property type="protein sequence ID" value="CUT18341.1"/>
    <property type="molecule type" value="Genomic_DNA"/>
</dbReference>
<reference evidence="3" key="1">
    <citation type="submission" date="2015-11" db="EMBL/GenBank/DDBJ databases">
        <authorList>
            <person name="Seth-Smith H.M.B."/>
        </authorList>
    </citation>
    <scope>NUCLEOTIDE SEQUENCE [LARGE SCALE GENOMIC DNA]</scope>
    <source>
        <strain evidence="3">2013Ark11</strain>
    </source>
</reference>
<gene>
    <name evidence="2" type="ORF">Ark11_1544</name>
</gene>
<keyword evidence="1" id="KW-0472">Membrane</keyword>
<evidence type="ECO:0000313" key="2">
    <source>
        <dbReference type="EMBL" id="CUT18341.1"/>
    </source>
</evidence>
<dbReference type="Proteomes" id="UP000198651">
    <property type="component" value="Chromosome I"/>
</dbReference>
<name>A0A0S4M3J3_9BURK</name>
<organism evidence="2 3">
    <name type="scientific">Candidatus Ichthyocystis hellenicum</name>
    <dbReference type="NCBI Taxonomy" id="1561003"/>
    <lineage>
        <taxon>Bacteria</taxon>
        <taxon>Pseudomonadati</taxon>
        <taxon>Pseudomonadota</taxon>
        <taxon>Betaproteobacteria</taxon>
        <taxon>Burkholderiales</taxon>
        <taxon>Candidatus Ichthyocystis</taxon>
    </lineage>
</organism>
<keyword evidence="1" id="KW-0812">Transmembrane</keyword>
<dbReference type="AlphaFoldDB" id="A0A0S4M3J3"/>
<dbReference type="RefSeq" id="WP_092490707.1">
    <property type="nucleotide sequence ID" value="NZ_LN906597.1"/>
</dbReference>
<accession>A0A0S4M3J3</accession>
<proteinExistence type="predicted"/>
<protein>
    <submittedName>
        <fullName evidence="2">Putative membrane protein</fullName>
    </submittedName>
</protein>
<keyword evidence="3" id="KW-1185">Reference proteome</keyword>